<reference evidence="5 6" key="1">
    <citation type="submission" date="2016-10" db="EMBL/GenBank/DDBJ databases">
        <authorList>
            <person name="de Groot N.N."/>
        </authorList>
    </citation>
    <scope>NUCLEOTIDE SEQUENCE [LARGE SCALE GENOMIC DNA]</scope>
    <source>
        <strain evidence="5 6">DSM 4180</strain>
    </source>
</reference>
<dbReference type="GO" id="GO:0015562">
    <property type="term" value="F:efflux transmembrane transporter activity"/>
    <property type="evidence" value="ECO:0007669"/>
    <property type="project" value="TreeGrafter"/>
</dbReference>
<name>A0A1I4PNP0_ECTMO</name>
<feature type="domain" description="Multidrug resistance protein MdtA-like alpha-helical hairpin" evidence="2">
    <location>
        <begin position="117"/>
        <end position="190"/>
    </location>
</feature>
<dbReference type="Gene3D" id="2.40.50.100">
    <property type="match status" value="1"/>
</dbReference>
<dbReference type="FunFam" id="2.40.30.170:FF:000010">
    <property type="entry name" value="Efflux RND transporter periplasmic adaptor subunit"/>
    <property type="match status" value="1"/>
</dbReference>
<accession>A0A1I4PNP0</accession>
<dbReference type="NCBIfam" id="TIGR01730">
    <property type="entry name" value="RND_mfp"/>
    <property type="match status" value="1"/>
</dbReference>
<dbReference type="OrthoDB" id="9800613at2"/>
<sequence length="395" mass="43257">MRRALLVIPTALVILTLFLWWMGRPDPGPGAGPGGGDQTVTVAAAAVEQTQITERLPFTGTLRSAHRVEIATRVTGELERLHVDIGDVVSPGDLLAELDDDEFQQEVEQAQAELGVSRATLQESEAALALARKELARTRELRAQRIASEAELETAATEVEAQKAQVMLARAQVQQRQAALRNARIRLGYTRIHADVEPGAGAWRVGERLVDPGSLLQANTRILTLVNLQPLIARIHVTERDYTRLAVGQPAEISVAAFPGVGFAGEVARIAPEFDEDSRQALVEIHVPNDNERLRPGMFAEVQVRTRTVERATVVPVEALVERDGRRGVFRVEETDTGPVARFVPVETGIETEGRVQILSPEMEGRVVTLGRHLLTDGTRLRLGELDEVLIEGVR</sequence>
<evidence type="ECO:0000313" key="5">
    <source>
        <dbReference type="EMBL" id="SFM29417.1"/>
    </source>
</evidence>
<dbReference type="STRING" id="195064.SAMN05421721_10298"/>
<dbReference type="Proteomes" id="UP000199556">
    <property type="component" value="Unassembled WGS sequence"/>
</dbReference>
<dbReference type="GO" id="GO:1990281">
    <property type="term" value="C:efflux pump complex"/>
    <property type="evidence" value="ECO:0007669"/>
    <property type="project" value="TreeGrafter"/>
</dbReference>
<dbReference type="PANTHER" id="PTHR30469:SF15">
    <property type="entry name" value="HLYD FAMILY OF SECRETION PROTEINS"/>
    <property type="match status" value="1"/>
</dbReference>
<protein>
    <submittedName>
        <fullName evidence="5">RND family efflux transporter, MFP subunit</fullName>
    </submittedName>
</protein>
<dbReference type="InterPro" id="IPR006143">
    <property type="entry name" value="RND_pump_MFP"/>
</dbReference>
<comment type="similarity">
    <text evidence="1">Belongs to the membrane fusion protein (MFP) (TC 8.A.1) family.</text>
</comment>
<evidence type="ECO:0000313" key="6">
    <source>
        <dbReference type="Proteomes" id="UP000199556"/>
    </source>
</evidence>
<dbReference type="InterPro" id="IPR058625">
    <property type="entry name" value="MdtA-like_BSH"/>
</dbReference>
<feature type="domain" description="CusB-like beta-barrel" evidence="4">
    <location>
        <begin position="235"/>
        <end position="306"/>
    </location>
</feature>
<gene>
    <name evidence="5" type="ORF">SAMN05421721_10298</name>
</gene>
<dbReference type="Gene3D" id="2.40.420.20">
    <property type="match status" value="1"/>
</dbReference>
<evidence type="ECO:0000256" key="1">
    <source>
        <dbReference type="ARBA" id="ARBA00009477"/>
    </source>
</evidence>
<dbReference type="Gene3D" id="2.40.30.170">
    <property type="match status" value="1"/>
</dbReference>
<dbReference type="InterPro" id="IPR058624">
    <property type="entry name" value="MdtA-like_HH"/>
</dbReference>
<dbReference type="AlphaFoldDB" id="A0A1I4PNP0"/>
<feature type="domain" description="Multidrug resistance protein MdtA-like barrel-sandwich hybrid" evidence="3">
    <location>
        <begin position="67"/>
        <end position="194"/>
    </location>
</feature>
<dbReference type="Pfam" id="PF25876">
    <property type="entry name" value="HH_MFP_RND"/>
    <property type="match status" value="1"/>
</dbReference>
<dbReference type="InterPro" id="IPR058792">
    <property type="entry name" value="Beta-barrel_RND_2"/>
</dbReference>
<dbReference type="Pfam" id="PF25954">
    <property type="entry name" value="Beta-barrel_RND_2"/>
    <property type="match status" value="1"/>
</dbReference>
<dbReference type="SUPFAM" id="SSF111369">
    <property type="entry name" value="HlyD-like secretion proteins"/>
    <property type="match status" value="1"/>
</dbReference>
<dbReference type="Pfam" id="PF25917">
    <property type="entry name" value="BSH_RND"/>
    <property type="match status" value="1"/>
</dbReference>
<proteinExistence type="inferred from homology"/>
<dbReference type="PANTHER" id="PTHR30469">
    <property type="entry name" value="MULTIDRUG RESISTANCE PROTEIN MDTA"/>
    <property type="match status" value="1"/>
</dbReference>
<evidence type="ECO:0000259" key="3">
    <source>
        <dbReference type="Pfam" id="PF25917"/>
    </source>
</evidence>
<organism evidence="5 6">
    <name type="scientific">Ectothiorhodospira mobilis</name>
    <dbReference type="NCBI Taxonomy" id="195064"/>
    <lineage>
        <taxon>Bacteria</taxon>
        <taxon>Pseudomonadati</taxon>
        <taxon>Pseudomonadota</taxon>
        <taxon>Gammaproteobacteria</taxon>
        <taxon>Chromatiales</taxon>
        <taxon>Ectothiorhodospiraceae</taxon>
        <taxon>Ectothiorhodospira</taxon>
    </lineage>
</organism>
<dbReference type="Gene3D" id="1.10.287.470">
    <property type="entry name" value="Helix hairpin bin"/>
    <property type="match status" value="1"/>
</dbReference>
<dbReference type="RefSeq" id="WP_090483513.1">
    <property type="nucleotide sequence ID" value="NZ_FOUO01000002.1"/>
</dbReference>
<keyword evidence="6" id="KW-1185">Reference proteome</keyword>
<evidence type="ECO:0000259" key="2">
    <source>
        <dbReference type="Pfam" id="PF25876"/>
    </source>
</evidence>
<evidence type="ECO:0000259" key="4">
    <source>
        <dbReference type="Pfam" id="PF25954"/>
    </source>
</evidence>
<dbReference type="EMBL" id="FOUO01000002">
    <property type="protein sequence ID" value="SFM29417.1"/>
    <property type="molecule type" value="Genomic_DNA"/>
</dbReference>